<reference evidence="1" key="1">
    <citation type="submission" date="2022-04" db="EMBL/GenBank/DDBJ databases">
        <title>Carnegiea gigantea Genome sequencing and assembly v2.</title>
        <authorList>
            <person name="Copetti D."/>
            <person name="Sanderson M.J."/>
            <person name="Burquez A."/>
            <person name="Wojciechowski M.F."/>
        </authorList>
    </citation>
    <scope>NUCLEOTIDE SEQUENCE</scope>
    <source>
        <strain evidence="1">SGP5-SGP5p</strain>
        <tissue evidence="1">Aerial part</tissue>
    </source>
</reference>
<protein>
    <submittedName>
        <fullName evidence="1">Uncharacterized protein</fullName>
    </submittedName>
</protein>
<sequence length="239" mass="26874">MAGCTHGPPAQPTLGWVENAVFHCLPNLFLQSLMDCPVRSWDNFSPVDRKRLRRLKCMLPSGRLVPGQVSIVKEFDANWPPEWRASVWADGRRCIRVEHMVEDEGIVQVFDIDPTPAPTYIPQSTYMISADVTNVHYGGWTDNTYLFVLHPGRDAAKFDINFTPLEALNGIMYDIHTMTMTSPDGMPQGVPIAITEDVRVFVWNCRGTGHGVSNQLRRYVLARPPQPVHYAKGLLSVLS</sequence>
<comment type="caution">
    <text evidence="1">The sequence shown here is derived from an EMBL/GenBank/DDBJ whole genome shotgun (WGS) entry which is preliminary data.</text>
</comment>
<dbReference type="AlphaFoldDB" id="A0A9Q1KGK4"/>
<gene>
    <name evidence="1" type="ORF">Cgig2_022362</name>
</gene>
<evidence type="ECO:0000313" key="2">
    <source>
        <dbReference type="Proteomes" id="UP001153076"/>
    </source>
</evidence>
<evidence type="ECO:0000313" key="1">
    <source>
        <dbReference type="EMBL" id="KAJ8442479.1"/>
    </source>
</evidence>
<keyword evidence="2" id="KW-1185">Reference proteome</keyword>
<name>A0A9Q1KGK4_9CARY</name>
<dbReference type="EMBL" id="JAKOGI010000140">
    <property type="protein sequence ID" value="KAJ8442479.1"/>
    <property type="molecule type" value="Genomic_DNA"/>
</dbReference>
<proteinExistence type="predicted"/>
<dbReference type="Proteomes" id="UP001153076">
    <property type="component" value="Unassembled WGS sequence"/>
</dbReference>
<organism evidence="1 2">
    <name type="scientific">Carnegiea gigantea</name>
    <dbReference type="NCBI Taxonomy" id="171969"/>
    <lineage>
        <taxon>Eukaryota</taxon>
        <taxon>Viridiplantae</taxon>
        <taxon>Streptophyta</taxon>
        <taxon>Embryophyta</taxon>
        <taxon>Tracheophyta</taxon>
        <taxon>Spermatophyta</taxon>
        <taxon>Magnoliopsida</taxon>
        <taxon>eudicotyledons</taxon>
        <taxon>Gunneridae</taxon>
        <taxon>Pentapetalae</taxon>
        <taxon>Caryophyllales</taxon>
        <taxon>Cactineae</taxon>
        <taxon>Cactaceae</taxon>
        <taxon>Cactoideae</taxon>
        <taxon>Echinocereeae</taxon>
        <taxon>Carnegiea</taxon>
    </lineage>
</organism>
<accession>A0A9Q1KGK4</accession>